<dbReference type="InterPro" id="IPR018422">
    <property type="entry name" value="Cation/H_exchanger_CPA1"/>
</dbReference>
<evidence type="ECO:0000256" key="6">
    <source>
        <dbReference type="ARBA" id="ARBA00023053"/>
    </source>
</evidence>
<evidence type="ECO:0000256" key="9">
    <source>
        <dbReference type="ARBA" id="ARBA00023201"/>
    </source>
</evidence>
<dbReference type="GO" id="GO:0098719">
    <property type="term" value="P:sodium ion import across plasma membrane"/>
    <property type="evidence" value="ECO:0007669"/>
    <property type="project" value="TreeGrafter"/>
</dbReference>
<feature type="transmembrane region" description="Helical" evidence="10">
    <location>
        <begin position="323"/>
        <end position="346"/>
    </location>
</feature>
<keyword evidence="9" id="KW-0739">Sodium transport</keyword>
<keyword evidence="5 10" id="KW-1133">Transmembrane helix</keyword>
<evidence type="ECO:0000256" key="10">
    <source>
        <dbReference type="SAM" id="Phobius"/>
    </source>
</evidence>
<evidence type="ECO:0000259" key="11">
    <source>
        <dbReference type="Pfam" id="PF00999"/>
    </source>
</evidence>
<feature type="domain" description="Cation/H+ exchanger transmembrane" evidence="11">
    <location>
        <begin position="18"/>
        <end position="376"/>
    </location>
</feature>
<evidence type="ECO:0000256" key="5">
    <source>
        <dbReference type="ARBA" id="ARBA00022989"/>
    </source>
</evidence>
<dbReference type="AlphaFoldDB" id="A0AAN1XVA4"/>
<feature type="transmembrane region" description="Helical" evidence="10">
    <location>
        <begin position="178"/>
        <end position="201"/>
    </location>
</feature>
<dbReference type="GO" id="GO:0015386">
    <property type="term" value="F:potassium:proton antiporter activity"/>
    <property type="evidence" value="ECO:0007669"/>
    <property type="project" value="TreeGrafter"/>
</dbReference>
<feature type="transmembrane region" description="Helical" evidence="10">
    <location>
        <begin position="83"/>
        <end position="108"/>
    </location>
</feature>
<accession>A0AAN1XVA4</accession>
<feature type="transmembrane region" description="Helical" evidence="10">
    <location>
        <begin position="352"/>
        <end position="371"/>
    </location>
</feature>
<dbReference type="RefSeq" id="WP_317996144.1">
    <property type="nucleotide sequence ID" value="NZ_AP025523.1"/>
</dbReference>
<gene>
    <name evidence="12" type="ORF">WPS_03520</name>
</gene>
<dbReference type="PRINTS" id="PR01084">
    <property type="entry name" value="NAHEXCHNGR"/>
</dbReference>
<dbReference type="Proteomes" id="UP001317532">
    <property type="component" value="Chromosome"/>
</dbReference>
<name>A0AAN1XVA4_UNVUL</name>
<evidence type="ECO:0000256" key="3">
    <source>
        <dbReference type="ARBA" id="ARBA00022475"/>
    </source>
</evidence>
<dbReference type="Pfam" id="PF00999">
    <property type="entry name" value="Na_H_Exchanger"/>
    <property type="match status" value="1"/>
</dbReference>
<evidence type="ECO:0000256" key="2">
    <source>
        <dbReference type="ARBA" id="ARBA00022448"/>
    </source>
</evidence>
<dbReference type="InterPro" id="IPR004709">
    <property type="entry name" value="NaH_exchanger"/>
</dbReference>
<keyword evidence="6" id="KW-0915">Sodium</keyword>
<organism evidence="12 13">
    <name type="scientific">Vulcanimicrobium alpinum</name>
    <dbReference type="NCBI Taxonomy" id="3016050"/>
    <lineage>
        <taxon>Bacteria</taxon>
        <taxon>Bacillati</taxon>
        <taxon>Vulcanimicrobiota</taxon>
        <taxon>Vulcanimicrobiia</taxon>
        <taxon>Vulcanimicrobiales</taxon>
        <taxon>Vulcanimicrobiaceae</taxon>
        <taxon>Vulcanimicrobium</taxon>
    </lineage>
</organism>
<evidence type="ECO:0000256" key="1">
    <source>
        <dbReference type="ARBA" id="ARBA00004651"/>
    </source>
</evidence>
<reference evidence="12 13" key="1">
    <citation type="journal article" date="2022" name="ISME Commun">
        <title>Vulcanimicrobium alpinus gen. nov. sp. nov., the first cultivated representative of the candidate phylum 'Eremiobacterota', is a metabolically versatile aerobic anoxygenic phototroph.</title>
        <authorList>
            <person name="Yabe S."/>
            <person name="Muto K."/>
            <person name="Abe K."/>
            <person name="Yokota A."/>
            <person name="Staudigel H."/>
            <person name="Tebo B.M."/>
        </authorList>
    </citation>
    <scope>NUCLEOTIDE SEQUENCE [LARGE SCALE GENOMIC DNA]</scope>
    <source>
        <strain evidence="12 13">WC8-2</strain>
    </source>
</reference>
<dbReference type="KEGG" id="vab:WPS_03520"/>
<comment type="subcellular location">
    <subcellularLocation>
        <location evidence="1">Cell membrane</location>
        <topology evidence="1">Multi-pass membrane protein</topology>
    </subcellularLocation>
</comment>
<dbReference type="GO" id="GO:0005886">
    <property type="term" value="C:plasma membrane"/>
    <property type="evidence" value="ECO:0007669"/>
    <property type="project" value="UniProtKB-SubCell"/>
</dbReference>
<evidence type="ECO:0000313" key="13">
    <source>
        <dbReference type="Proteomes" id="UP001317532"/>
    </source>
</evidence>
<keyword evidence="4 10" id="KW-0812">Transmembrane</keyword>
<protein>
    <submittedName>
        <fullName evidence="12">Sodium/hydrogen exchanger</fullName>
    </submittedName>
</protein>
<feature type="transmembrane region" description="Helical" evidence="10">
    <location>
        <begin position="297"/>
        <end position="316"/>
    </location>
</feature>
<dbReference type="GO" id="GO:0015385">
    <property type="term" value="F:sodium:proton antiporter activity"/>
    <property type="evidence" value="ECO:0007669"/>
    <property type="project" value="InterPro"/>
</dbReference>
<feature type="transmembrane region" description="Helical" evidence="10">
    <location>
        <begin position="154"/>
        <end position="172"/>
    </location>
</feature>
<keyword evidence="8 10" id="KW-0472">Membrane</keyword>
<evidence type="ECO:0000256" key="8">
    <source>
        <dbReference type="ARBA" id="ARBA00023136"/>
    </source>
</evidence>
<dbReference type="PANTHER" id="PTHR10110">
    <property type="entry name" value="SODIUM/HYDROGEN EXCHANGER"/>
    <property type="match status" value="1"/>
</dbReference>
<dbReference type="GO" id="GO:0051453">
    <property type="term" value="P:regulation of intracellular pH"/>
    <property type="evidence" value="ECO:0007669"/>
    <property type="project" value="TreeGrafter"/>
</dbReference>
<keyword evidence="2" id="KW-0813">Transport</keyword>
<dbReference type="InterPro" id="IPR006153">
    <property type="entry name" value="Cation/H_exchanger_TM"/>
</dbReference>
<dbReference type="PANTHER" id="PTHR10110:SF86">
    <property type="entry name" value="SODIUM_HYDROGEN EXCHANGER 7"/>
    <property type="match status" value="1"/>
</dbReference>
<dbReference type="Gene3D" id="6.10.140.1330">
    <property type="match status" value="1"/>
</dbReference>
<dbReference type="EMBL" id="AP025523">
    <property type="protein sequence ID" value="BDE05076.1"/>
    <property type="molecule type" value="Genomic_DNA"/>
</dbReference>
<feature type="transmembrane region" description="Helical" evidence="10">
    <location>
        <begin position="266"/>
        <end position="285"/>
    </location>
</feature>
<evidence type="ECO:0000256" key="4">
    <source>
        <dbReference type="ARBA" id="ARBA00022692"/>
    </source>
</evidence>
<proteinExistence type="predicted"/>
<feature type="transmembrane region" description="Helical" evidence="10">
    <location>
        <begin position="49"/>
        <end position="71"/>
    </location>
</feature>
<keyword evidence="7" id="KW-0406">Ion transport</keyword>
<keyword evidence="13" id="KW-1185">Reference proteome</keyword>
<evidence type="ECO:0000313" key="12">
    <source>
        <dbReference type="EMBL" id="BDE05076.1"/>
    </source>
</evidence>
<keyword evidence="3" id="KW-1003">Cell membrane</keyword>
<evidence type="ECO:0000256" key="7">
    <source>
        <dbReference type="ARBA" id="ARBA00023065"/>
    </source>
</evidence>
<sequence length="382" mass="38779">MNAVASGVGAFVALLGAAVVVSILAERLRVPVAVALVAVGTFVHVDLPFAFGDVLLFVFLPPLVFEAAWNLDLGALRRTGVRIAMLAVPGTLATAALVAGALIALGVFTPGSALVFGAIVSATDPVAVVAAFRRVDVPLDVRTLVEGESLANDGVALVLFALALAFASGASPPVGVEIAAGIAAIAIGIAVGVVFGLACAFALRATDALEYEVTVTIVLAYLAYVAAAAWHGSGLFATAAGAVALRAALARMPAALTNAADVDRAWIALAFIANAVVFLATGILIQPQRIVHEPVLVIAAVGAVWLARALLALVAGRSRRDRVTLFLAGMRGALPLALALGLPATLPGRPQIIDATFAVVLITIVAQGAPLQPVLARLYRRA</sequence>